<feature type="domain" description="DDE Tnp4" evidence="8">
    <location>
        <begin position="98"/>
        <end position="151"/>
    </location>
</feature>
<dbReference type="PANTHER" id="PTHR22930:SF292">
    <property type="entry name" value="DDE TNP4 DOMAIN-CONTAINING PROTEIN"/>
    <property type="match status" value="1"/>
</dbReference>
<accession>A0AAV8X8Y0</accession>
<proteinExistence type="inferred from homology"/>
<gene>
    <name evidence="9" type="ORF">NQ318_003834</name>
</gene>
<dbReference type="Proteomes" id="UP001162162">
    <property type="component" value="Unassembled WGS sequence"/>
</dbReference>
<evidence type="ECO:0000256" key="1">
    <source>
        <dbReference type="ARBA" id="ARBA00001968"/>
    </source>
</evidence>
<comment type="caution">
    <text evidence="9">The sequence shown here is derived from an EMBL/GenBank/DDBJ whole genome shotgun (WGS) entry which is preliminary data.</text>
</comment>
<keyword evidence="10" id="KW-1185">Reference proteome</keyword>
<dbReference type="InterPro" id="IPR027806">
    <property type="entry name" value="HARBI1_dom"/>
</dbReference>
<dbReference type="EMBL" id="JAPWTK010001041">
    <property type="protein sequence ID" value="KAJ8934439.1"/>
    <property type="molecule type" value="Genomic_DNA"/>
</dbReference>
<comment type="similarity">
    <text evidence="3">Belongs to the HARBI1 family.</text>
</comment>
<dbReference type="GO" id="GO:0004518">
    <property type="term" value="F:nuclease activity"/>
    <property type="evidence" value="ECO:0007669"/>
    <property type="project" value="UniProtKB-KW"/>
</dbReference>
<protein>
    <recommendedName>
        <fullName evidence="8">DDE Tnp4 domain-containing protein</fullName>
    </recommendedName>
</protein>
<sequence length="168" mass="19672">REQSDEAGNGRLSAVKGSVRSSLIFYSVACGLLLMQVTAPEVIKWSNDAEKQEIEQYFRHKNRFPGIIGLIDGTHIKIDKPRDDPDSYINRKGFYSDSDMLDRPQINYNMQHSSNRIKIEHCNEVLKKKWRQLYHTKLKEIRVIVNFIRACSSQFRVARWCHIRFGTK</sequence>
<evidence type="ECO:0000313" key="9">
    <source>
        <dbReference type="EMBL" id="KAJ8934439.1"/>
    </source>
</evidence>
<dbReference type="GO" id="GO:0005634">
    <property type="term" value="C:nucleus"/>
    <property type="evidence" value="ECO:0007669"/>
    <property type="project" value="UniProtKB-SubCell"/>
</dbReference>
<evidence type="ECO:0000256" key="2">
    <source>
        <dbReference type="ARBA" id="ARBA00004123"/>
    </source>
</evidence>
<evidence type="ECO:0000256" key="7">
    <source>
        <dbReference type="ARBA" id="ARBA00023242"/>
    </source>
</evidence>
<dbReference type="GO" id="GO:0046872">
    <property type="term" value="F:metal ion binding"/>
    <property type="evidence" value="ECO:0007669"/>
    <property type="project" value="UniProtKB-KW"/>
</dbReference>
<evidence type="ECO:0000256" key="5">
    <source>
        <dbReference type="ARBA" id="ARBA00022723"/>
    </source>
</evidence>
<keyword evidence="5" id="KW-0479">Metal-binding</keyword>
<evidence type="ECO:0000256" key="4">
    <source>
        <dbReference type="ARBA" id="ARBA00022722"/>
    </source>
</evidence>
<evidence type="ECO:0000256" key="3">
    <source>
        <dbReference type="ARBA" id="ARBA00006958"/>
    </source>
</evidence>
<feature type="non-terminal residue" evidence="9">
    <location>
        <position position="1"/>
    </location>
</feature>
<evidence type="ECO:0000313" key="10">
    <source>
        <dbReference type="Proteomes" id="UP001162162"/>
    </source>
</evidence>
<name>A0AAV8X8Y0_9CUCU</name>
<keyword evidence="7" id="KW-0539">Nucleus</keyword>
<comment type="subcellular location">
    <subcellularLocation>
        <location evidence="2">Nucleus</location>
    </subcellularLocation>
</comment>
<dbReference type="InterPro" id="IPR045249">
    <property type="entry name" value="HARBI1-like"/>
</dbReference>
<dbReference type="AlphaFoldDB" id="A0AAV8X8Y0"/>
<dbReference type="GO" id="GO:0016787">
    <property type="term" value="F:hydrolase activity"/>
    <property type="evidence" value="ECO:0007669"/>
    <property type="project" value="UniProtKB-KW"/>
</dbReference>
<keyword evidence="6" id="KW-0378">Hydrolase</keyword>
<evidence type="ECO:0000259" key="8">
    <source>
        <dbReference type="Pfam" id="PF13359"/>
    </source>
</evidence>
<dbReference type="Pfam" id="PF13359">
    <property type="entry name" value="DDE_Tnp_4"/>
    <property type="match status" value="1"/>
</dbReference>
<comment type="cofactor">
    <cofactor evidence="1">
        <name>a divalent metal cation</name>
        <dbReference type="ChEBI" id="CHEBI:60240"/>
    </cofactor>
</comment>
<keyword evidence="4" id="KW-0540">Nuclease</keyword>
<evidence type="ECO:0000256" key="6">
    <source>
        <dbReference type="ARBA" id="ARBA00022801"/>
    </source>
</evidence>
<organism evidence="9 10">
    <name type="scientific">Aromia moschata</name>
    <dbReference type="NCBI Taxonomy" id="1265417"/>
    <lineage>
        <taxon>Eukaryota</taxon>
        <taxon>Metazoa</taxon>
        <taxon>Ecdysozoa</taxon>
        <taxon>Arthropoda</taxon>
        <taxon>Hexapoda</taxon>
        <taxon>Insecta</taxon>
        <taxon>Pterygota</taxon>
        <taxon>Neoptera</taxon>
        <taxon>Endopterygota</taxon>
        <taxon>Coleoptera</taxon>
        <taxon>Polyphaga</taxon>
        <taxon>Cucujiformia</taxon>
        <taxon>Chrysomeloidea</taxon>
        <taxon>Cerambycidae</taxon>
        <taxon>Cerambycinae</taxon>
        <taxon>Callichromatini</taxon>
        <taxon>Aromia</taxon>
    </lineage>
</organism>
<reference evidence="9" key="1">
    <citation type="journal article" date="2023" name="Insect Mol. Biol.">
        <title>Genome sequencing provides insights into the evolution of gene families encoding plant cell wall-degrading enzymes in longhorned beetles.</title>
        <authorList>
            <person name="Shin N.R."/>
            <person name="Okamura Y."/>
            <person name="Kirsch R."/>
            <person name="Pauchet Y."/>
        </authorList>
    </citation>
    <scope>NUCLEOTIDE SEQUENCE</scope>
    <source>
        <strain evidence="9">AMC_N1</strain>
    </source>
</reference>
<dbReference type="PANTHER" id="PTHR22930">
    <property type="match status" value="1"/>
</dbReference>